<evidence type="ECO:0000256" key="1">
    <source>
        <dbReference type="SAM" id="Phobius"/>
    </source>
</evidence>
<sequence length="64" mass="7354">MSRLLAAFKNPRDAIHYQPRLLLQFLVIRRGGPLSLLSHLLFVCVVRYRAARQQNYKKATEGTG</sequence>
<protein>
    <submittedName>
        <fullName evidence="2">Uncharacterized protein</fullName>
    </submittedName>
</protein>
<reference evidence="2" key="1">
    <citation type="journal article" date="2020" name="Stud. Mycol.">
        <title>101 Dothideomycetes genomes: a test case for predicting lifestyles and emergence of pathogens.</title>
        <authorList>
            <person name="Haridas S."/>
            <person name="Albert R."/>
            <person name="Binder M."/>
            <person name="Bloem J."/>
            <person name="Labutti K."/>
            <person name="Salamov A."/>
            <person name="Andreopoulos B."/>
            <person name="Baker S."/>
            <person name="Barry K."/>
            <person name="Bills G."/>
            <person name="Bluhm B."/>
            <person name="Cannon C."/>
            <person name="Castanera R."/>
            <person name="Culley D."/>
            <person name="Daum C."/>
            <person name="Ezra D."/>
            <person name="Gonzalez J."/>
            <person name="Henrissat B."/>
            <person name="Kuo A."/>
            <person name="Liang C."/>
            <person name="Lipzen A."/>
            <person name="Lutzoni F."/>
            <person name="Magnuson J."/>
            <person name="Mondo S."/>
            <person name="Nolan M."/>
            <person name="Ohm R."/>
            <person name="Pangilinan J."/>
            <person name="Park H.-J."/>
            <person name="Ramirez L."/>
            <person name="Alfaro M."/>
            <person name="Sun H."/>
            <person name="Tritt A."/>
            <person name="Yoshinaga Y."/>
            <person name="Zwiers L.-H."/>
            <person name="Turgeon B."/>
            <person name="Goodwin S."/>
            <person name="Spatafora J."/>
            <person name="Crous P."/>
            <person name="Grigoriev I."/>
        </authorList>
    </citation>
    <scope>NUCLEOTIDE SEQUENCE</scope>
    <source>
        <strain evidence="2">CBS 161.51</strain>
    </source>
</reference>
<dbReference type="Proteomes" id="UP000800038">
    <property type="component" value="Unassembled WGS sequence"/>
</dbReference>
<keyword evidence="1" id="KW-0472">Membrane</keyword>
<feature type="transmembrane region" description="Helical" evidence="1">
    <location>
        <begin position="27"/>
        <end position="48"/>
    </location>
</feature>
<organism evidence="2 3">
    <name type="scientific">Clathrospora elynae</name>
    <dbReference type="NCBI Taxonomy" id="706981"/>
    <lineage>
        <taxon>Eukaryota</taxon>
        <taxon>Fungi</taxon>
        <taxon>Dikarya</taxon>
        <taxon>Ascomycota</taxon>
        <taxon>Pezizomycotina</taxon>
        <taxon>Dothideomycetes</taxon>
        <taxon>Pleosporomycetidae</taxon>
        <taxon>Pleosporales</taxon>
        <taxon>Diademaceae</taxon>
        <taxon>Clathrospora</taxon>
    </lineage>
</organism>
<evidence type="ECO:0000313" key="2">
    <source>
        <dbReference type="EMBL" id="KAF1944270.1"/>
    </source>
</evidence>
<keyword evidence="3" id="KW-1185">Reference proteome</keyword>
<evidence type="ECO:0000313" key="3">
    <source>
        <dbReference type="Proteomes" id="UP000800038"/>
    </source>
</evidence>
<keyword evidence="1" id="KW-0812">Transmembrane</keyword>
<dbReference type="AlphaFoldDB" id="A0A6A5SWK1"/>
<name>A0A6A5SWK1_9PLEO</name>
<gene>
    <name evidence="2" type="ORF">EJ02DRAFT_452638</name>
</gene>
<accession>A0A6A5SWK1</accession>
<keyword evidence="1" id="KW-1133">Transmembrane helix</keyword>
<proteinExistence type="predicted"/>
<dbReference type="EMBL" id="ML976018">
    <property type="protein sequence ID" value="KAF1944270.1"/>
    <property type="molecule type" value="Genomic_DNA"/>
</dbReference>